<dbReference type="GO" id="GO:0032301">
    <property type="term" value="C:MutSalpha complex"/>
    <property type="evidence" value="ECO:0007669"/>
    <property type="project" value="TreeGrafter"/>
</dbReference>
<keyword evidence="11" id="KW-1185">Reference proteome</keyword>
<dbReference type="InterPro" id="IPR017261">
    <property type="entry name" value="DNA_mismatch_repair_MutS/MSH"/>
</dbReference>
<evidence type="ECO:0000256" key="7">
    <source>
        <dbReference type="SAM" id="MobiDB-lite"/>
    </source>
</evidence>
<comment type="similarity">
    <text evidence="1">Belongs to the DNA mismatch repair MutS family.</text>
</comment>
<feature type="compositionally biased region" description="Acidic residues" evidence="7">
    <location>
        <begin position="197"/>
        <end position="213"/>
    </location>
</feature>
<sequence>MAPANNQSKAQSADKLKQKSLMSFFGKPSTSTPEKCESNSSKKAGKLTSPFASKDVLHDTSSDSPLLEVATPLSKSNTRSSGIVDATYTRSSDGGWSGKDTPPTSDPIDIDMLSDEDDGASVKSTAKPPALRQKRKIVLDESDEEGGQIDAVAYKEGLSARKRSPGRTAKGPQKKPRRLTKYEKPSTKSKARKVAPNDDDFIVPDDVDEDEDESSHRSRSRASSLSEAESDVPERPKATKKTAKHPYLTKDQASGGSNTFLTAAERRVQDKKAEKKSSEDPFYFLQDVRDKDGVRPGQPGYDPRTLYIPPQAWKEFTPFEKQKGKFLELYEEDARIGHSEFDLKLTHRVKMSMVGVPEMAFNFWAAKFLAKDADELVPEDGKDKVYDDIMDEIRGLEEELDDELKTMERKLGRAIAEPVASVNLSYWHSAQGTKEIYLVQTKPSQKNVPKDWTKNGSTKAAVRWVVPSLQPTIRKLKEARENRNTAIKEFKNRLYAEFDTDRAVWLHAIRVLSEMDCLFSLAKASSALGEPACRPELIEGDAAWVDFEELRHPALCASTGLKGDFIPNSVKLGGDVGRIALLTGWSNLLCPVDAILTRMGAYDNMFSNASTFCETPRHSQLGRGTSTYDGMAIAGAVLHQLATHTLALSFFATHYGSLTDDFAYHPNIRNMHMETMVDDEKRELVFLYKLIGGAASSSFGTHVASLAGVPSDVVERADIVSKDFARNFKEKTDKKKDKVSGRLPLVAQADFAYLYGLATGKDELPENRVRRKAILSTIKGATVNKLWSRWDEVFLAVDTSATADNGFDPTLGLELFGFYRQPHQRSSYAQMHHNTPMHPHSEPGLAVSQLCGYPV</sequence>
<dbReference type="AlphaFoldDB" id="A0A1X6MWU8"/>
<feature type="region of interest" description="Disordered" evidence="7">
    <location>
        <begin position="1"/>
        <end position="260"/>
    </location>
</feature>
<keyword evidence="2" id="KW-0547">Nucleotide-binding</keyword>
<dbReference type="InterPro" id="IPR036187">
    <property type="entry name" value="DNA_mismatch_repair_MutS_sf"/>
</dbReference>
<feature type="compositionally biased region" description="Polar residues" evidence="7">
    <location>
        <begin position="28"/>
        <end position="42"/>
    </location>
</feature>
<dbReference type="Pfam" id="PF00488">
    <property type="entry name" value="MutS_V"/>
    <property type="match status" value="1"/>
</dbReference>
<evidence type="ECO:0000256" key="6">
    <source>
        <dbReference type="SAM" id="Coils"/>
    </source>
</evidence>
<dbReference type="InterPro" id="IPR027417">
    <property type="entry name" value="P-loop_NTPase"/>
</dbReference>
<dbReference type="EMBL" id="KZ110599">
    <property type="protein sequence ID" value="OSX60838.1"/>
    <property type="molecule type" value="Genomic_DNA"/>
</dbReference>
<dbReference type="Gene3D" id="1.10.1420.10">
    <property type="match status" value="1"/>
</dbReference>
<dbReference type="SMART" id="SM00534">
    <property type="entry name" value="MUTSac"/>
    <property type="match status" value="1"/>
</dbReference>
<keyword evidence="3" id="KW-0227">DNA damage</keyword>
<name>A0A1X6MWU8_9APHY</name>
<dbReference type="SMART" id="SM00533">
    <property type="entry name" value="MUTSd"/>
    <property type="match status" value="1"/>
</dbReference>
<reference evidence="10 11" key="1">
    <citation type="submission" date="2017-04" db="EMBL/GenBank/DDBJ databases">
        <title>Genome Sequence of the Model Brown-Rot Fungus Postia placenta SB12.</title>
        <authorList>
            <consortium name="DOE Joint Genome Institute"/>
            <person name="Gaskell J."/>
            <person name="Kersten P."/>
            <person name="Larrondo L.F."/>
            <person name="Canessa P."/>
            <person name="Martinez D."/>
            <person name="Hibbett D."/>
            <person name="Schmoll M."/>
            <person name="Kubicek C.P."/>
            <person name="Martinez A.T."/>
            <person name="Yadav J."/>
            <person name="Master E."/>
            <person name="Magnuson J.K."/>
            <person name="James T."/>
            <person name="Yaver D."/>
            <person name="Berka R."/>
            <person name="Labutti K."/>
            <person name="Lipzen A."/>
            <person name="Aerts A."/>
            <person name="Barry K."/>
            <person name="Henrissat B."/>
            <person name="Blanchette R."/>
            <person name="Grigoriev I."/>
            <person name="Cullen D."/>
        </authorList>
    </citation>
    <scope>NUCLEOTIDE SEQUENCE [LARGE SCALE GENOMIC DNA]</scope>
    <source>
        <strain evidence="10 11">MAD-698-R-SB12</strain>
    </source>
</reference>
<evidence type="ECO:0000256" key="1">
    <source>
        <dbReference type="ARBA" id="ARBA00006271"/>
    </source>
</evidence>
<dbReference type="SUPFAM" id="SSF48334">
    <property type="entry name" value="DNA repair protein MutS, domain III"/>
    <property type="match status" value="1"/>
</dbReference>
<dbReference type="GeneID" id="36330864"/>
<dbReference type="InterPro" id="IPR000432">
    <property type="entry name" value="DNA_mismatch_repair_MutS_C"/>
</dbReference>
<dbReference type="Proteomes" id="UP000194127">
    <property type="component" value="Unassembled WGS sequence"/>
</dbReference>
<feature type="compositionally biased region" description="Polar residues" evidence="7">
    <location>
        <begin position="1"/>
        <end position="11"/>
    </location>
</feature>
<gene>
    <name evidence="10" type="ORF">POSPLADRAFT_1146312</name>
</gene>
<dbReference type="PIRSF" id="PIRSF037677">
    <property type="entry name" value="DNA_mis_repair_Msh6"/>
    <property type="match status" value="1"/>
</dbReference>
<feature type="domain" description="DNA mismatch repair proteins mutS family" evidence="9">
    <location>
        <begin position="577"/>
        <end position="722"/>
    </location>
</feature>
<evidence type="ECO:0000259" key="8">
    <source>
        <dbReference type="SMART" id="SM00533"/>
    </source>
</evidence>
<keyword evidence="6" id="KW-0175">Coiled coil</keyword>
<feature type="coiled-coil region" evidence="6">
    <location>
        <begin position="386"/>
        <end position="417"/>
    </location>
</feature>
<dbReference type="InterPro" id="IPR007695">
    <property type="entry name" value="DNA_mismatch_repair_MutS-lik_N"/>
</dbReference>
<evidence type="ECO:0000256" key="2">
    <source>
        <dbReference type="ARBA" id="ARBA00022741"/>
    </source>
</evidence>
<evidence type="ECO:0000256" key="3">
    <source>
        <dbReference type="ARBA" id="ARBA00022763"/>
    </source>
</evidence>
<organism evidence="10 11">
    <name type="scientific">Postia placenta MAD-698-R-SB12</name>
    <dbReference type="NCBI Taxonomy" id="670580"/>
    <lineage>
        <taxon>Eukaryota</taxon>
        <taxon>Fungi</taxon>
        <taxon>Dikarya</taxon>
        <taxon>Basidiomycota</taxon>
        <taxon>Agaricomycotina</taxon>
        <taxon>Agaricomycetes</taxon>
        <taxon>Polyporales</taxon>
        <taxon>Adustoporiaceae</taxon>
        <taxon>Rhodonia</taxon>
    </lineage>
</organism>
<dbReference type="PANTHER" id="PTHR11361">
    <property type="entry name" value="DNA MISMATCH REPAIR PROTEIN MUTS FAMILY MEMBER"/>
    <property type="match status" value="1"/>
</dbReference>
<protein>
    <submittedName>
        <fullName evidence="10">Uncharacterized protein</fullName>
    </submittedName>
</protein>
<dbReference type="SUPFAM" id="SSF52540">
    <property type="entry name" value="P-loop containing nucleoside triphosphate hydrolases"/>
    <property type="match status" value="1"/>
</dbReference>
<accession>A0A1X6MWU8</accession>
<dbReference type="Gene3D" id="3.40.50.300">
    <property type="entry name" value="P-loop containing nucleotide triphosphate hydrolases"/>
    <property type="match status" value="1"/>
</dbReference>
<dbReference type="PANTHER" id="PTHR11361:SF148">
    <property type="entry name" value="DNA MISMATCH REPAIR PROTEIN MSH6"/>
    <property type="match status" value="1"/>
</dbReference>
<dbReference type="GO" id="GO:0006298">
    <property type="term" value="P:mismatch repair"/>
    <property type="evidence" value="ECO:0007669"/>
    <property type="project" value="InterPro"/>
</dbReference>
<keyword evidence="4" id="KW-0067">ATP-binding</keyword>
<dbReference type="InterPro" id="IPR045076">
    <property type="entry name" value="MutS"/>
</dbReference>
<dbReference type="OrthoDB" id="121051at2759"/>
<feature type="domain" description="DNA mismatch repair protein MutS core" evidence="8">
    <location>
        <begin position="216"/>
        <end position="558"/>
    </location>
</feature>
<evidence type="ECO:0000259" key="9">
    <source>
        <dbReference type="SMART" id="SM00534"/>
    </source>
</evidence>
<dbReference type="GO" id="GO:0140664">
    <property type="term" value="F:ATP-dependent DNA damage sensor activity"/>
    <property type="evidence" value="ECO:0007669"/>
    <property type="project" value="InterPro"/>
</dbReference>
<dbReference type="Pfam" id="PF01624">
    <property type="entry name" value="MutS_I"/>
    <property type="match status" value="1"/>
</dbReference>
<evidence type="ECO:0000313" key="10">
    <source>
        <dbReference type="EMBL" id="OSX60838.1"/>
    </source>
</evidence>
<feature type="compositionally biased region" description="Acidic residues" evidence="7">
    <location>
        <begin position="108"/>
        <end position="119"/>
    </location>
</feature>
<dbReference type="STRING" id="670580.A0A1X6MWU8"/>
<keyword evidence="5" id="KW-0238">DNA-binding</keyword>
<dbReference type="GO" id="GO:0005524">
    <property type="term" value="F:ATP binding"/>
    <property type="evidence" value="ECO:0007669"/>
    <property type="project" value="UniProtKB-KW"/>
</dbReference>
<evidence type="ECO:0000256" key="4">
    <source>
        <dbReference type="ARBA" id="ARBA00022840"/>
    </source>
</evidence>
<dbReference type="InterPro" id="IPR016151">
    <property type="entry name" value="DNA_mismatch_repair_MutS_N"/>
</dbReference>
<feature type="compositionally biased region" description="Polar residues" evidence="7">
    <location>
        <begin position="251"/>
        <end position="260"/>
    </location>
</feature>
<evidence type="ECO:0000256" key="5">
    <source>
        <dbReference type="ARBA" id="ARBA00023125"/>
    </source>
</evidence>
<dbReference type="RefSeq" id="XP_024337632.1">
    <property type="nucleotide sequence ID" value="XM_024485915.1"/>
</dbReference>
<dbReference type="SUPFAM" id="SSF55271">
    <property type="entry name" value="DNA repair protein MutS, domain I"/>
    <property type="match status" value="1"/>
</dbReference>
<dbReference type="GO" id="GO:0030983">
    <property type="term" value="F:mismatched DNA binding"/>
    <property type="evidence" value="ECO:0007669"/>
    <property type="project" value="InterPro"/>
</dbReference>
<dbReference type="InterPro" id="IPR007696">
    <property type="entry name" value="DNA_mismatch_repair_MutS_core"/>
</dbReference>
<evidence type="ECO:0000313" key="11">
    <source>
        <dbReference type="Proteomes" id="UP000194127"/>
    </source>
</evidence>
<proteinExistence type="inferred from homology"/>